<name>A0A3B1CNS0_9ZZZZ</name>
<proteinExistence type="predicted"/>
<dbReference type="EMBL" id="UOGD01000303">
    <property type="protein sequence ID" value="VAX25598.1"/>
    <property type="molecule type" value="Genomic_DNA"/>
</dbReference>
<sequence length="36" mass="4034">MTFAHCQLNNTACNDKTTKIELVMSIYTIITVNVMA</sequence>
<gene>
    <name evidence="1" type="ORF">MNBD_IGNAVI01-1664</name>
</gene>
<evidence type="ECO:0000313" key="1">
    <source>
        <dbReference type="EMBL" id="VAX25598.1"/>
    </source>
</evidence>
<organism evidence="1">
    <name type="scientific">hydrothermal vent metagenome</name>
    <dbReference type="NCBI Taxonomy" id="652676"/>
    <lineage>
        <taxon>unclassified sequences</taxon>
        <taxon>metagenomes</taxon>
        <taxon>ecological metagenomes</taxon>
    </lineage>
</organism>
<dbReference type="AlphaFoldDB" id="A0A3B1CNS0"/>
<reference evidence="1" key="1">
    <citation type="submission" date="2018-06" db="EMBL/GenBank/DDBJ databases">
        <authorList>
            <person name="Zhirakovskaya E."/>
        </authorList>
    </citation>
    <scope>NUCLEOTIDE SEQUENCE</scope>
</reference>
<accession>A0A3B1CNS0</accession>
<protein>
    <submittedName>
        <fullName evidence="1">Uncharacterized protein</fullName>
    </submittedName>
</protein>